<dbReference type="OrthoDB" id="5772151at2"/>
<evidence type="ECO:0000259" key="1">
    <source>
        <dbReference type="PROSITE" id="PS50943"/>
    </source>
</evidence>
<feature type="domain" description="HTH cro/C1-type" evidence="1">
    <location>
        <begin position="87"/>
        <end position="135"/>
    </location>
</feature>
<dbReference type="Gene3D" id="3.30.160.250">
    <property type="match status" value="1"/>
</dbReference>
<evidence type="ECO:0000313" key="3">
    <source>
        <dbReference type="Proteomes" id="UP000249898"/>
    </source>
</evidence>
<accession>A0A2Z4PPL5</accession>
<sequence length="137" mass="15376">MKYPVTLLAENEGGFSASFEDIPEAFACGETHEEALEDALDALVTAFEFYFEDEKAVPLPSKVTNDDYVTVPATSWAKVLVLNSMVEQNVKRSELARRINVKKQNIKYMLDLRHETKLSTIERAAKALGKNMEVSFA</sequence>
<organism evidence="2 3">
    <name type="scientific">Marinomonas primoryensis</name>
    <dbReference type="NCBI Taxonomy" id="178399"/>
    <lineage>
        <taxon>Bacteria</taxon>
        <taxon>Pseudomonadati</taxon>
        <taxon>Pseudomonadota</taxon>
        <taxon>Gammaproteobacteria</taxon>
        <taxon>Oceanospirillales</taxon>
        <taxon>Oceanospirillaceae</taxon>
        <taxon>Marinomonas</taxon>
    </lineage>
</organism>
<dbReference type="SUPFAM" id="SSF47413">
    <property type="entry name" value="lambda repressor-like DNA-binding domains"/>
    <property type="match status" value="1"/>
</dbReference>
<dbReference type="InterPro" id="IPR010982">
    <property type="entry name" value="Lambda_DNA-bd_dom_sf"/>
</dbReference>
<dbReference type="PANTHER" id="PTHR34504">
    <property type="entry name" value="ANTITOXIN HICB"/>
    <property type="match status" value="1"/>
</dbReference>
<dbReference type="InterPro" id="IPR035069">
    <property type="entry name" value="TTHA1013/TTHA0281-like"/>
</dbReference>
<dbReference type="PANTHER" id="PTHR34504:SF4">
    <property type="entry name" value="ANTITOXIN HICB"/>
    <property type="match status" value="1"/>
</dbReference>
<dbReference type="Proteomes" id="UP000249898">
    <property type="component" value="Chromosome"/>
</dbReference>
<gene>
    <name evidence="2" type="ORF">A8139_05610</name>
</gene>
<dbReference type="SUPFAM" id="SSF143100">
    <property type="entry name" value="TTHA1013/TTHA0281-like"/>
    <property type="match status" value="1"/>
</dbReference>
<dbReference type="GO" id="GO:0003677">
    <property type="term" value="F:DNA binding"/>
    <property type="evidence" value="ECO:0007669"/>
    <property type="project" value="InterPro"/>
</dbReference>
<dbReference type="PROSITE" id="PS50943">
    <property type="entry name" value="HTH_CROC1"/>
    <property type="match status" value="1"/>
</dbReference>
<dbReference type="Pfam" id="PF15919">
    <property type="entry name" value="HicB_lk_antitox"/>
    <property type="match status" value="1"/>
</dbReference>
<dbReference type="EMBL" id="CP016181">
    <property type="protein sequence ID" value="AWX99527.1"/>
    <property type="molecule type" value="Genomic_DNA"/>
</dbReference>
<dbReference type="AlphaFoldDB" id="A0A2Z4PPL5"/>
<dbReference type="InterPro" id="IPR051404">
    <property type="entry name" value="TA_system_antitoxin"/>
</dbReference>
<dbReference type="InterPro" id="IPR031807">
    <property type="entry name" value="HicB-like"/>
</dbReference>
<evidence type="ECO:0000313" key="2">
    <source>
        <dbReference type="EMBL" id="AWX99527.1"/>
    </source>
</evidence>
<proteinExistence type="predicted"/>
<protein>
    <submittedName>
        <fullName evidence="2">Antitoxin</fullName>
    </submittedName>
</protein>
<name>A0A2Z4PPL5_9GAMM</name>
<dbReference type="RefSeq" id="WP_112136343.1">
    <property type="nucleotide sequence ID" value="NZ_CP016181.1"/>
</dbReference>
<reference evidence="2 3" key="1">
    <citation type="submission" date="2016-06" db="EMBL/GenBank/DDBJ databases">
        <title>The sequenced genome of the ice-adhering bacterium Marinomonas primoryensis, from Antarctica.</title>
        <authorList>
            <person name="Graham L."/>
            <person name="Vance T.D.R."/>
            <person name="Davies P.L."/>
        </authorList>
    </citation>
    <scope>NUCLEOTIDE SEQUENCE [LARGE SCALE GENOMIC DNA]</scope>
    <source>
        <strain evidence="2 3">AceL</strain>
    </source>
</reference>
<dbReference type="InterPro" id="IPR001387">
    <property type="entry name" value="Cro/C1-type_HTH"/>
</dbReference>